<keyword evidence="1" id="KW-0812">Transmembrane</keyword>
<protein>
    <submittedName>
        <fullName evidence="2">Uncharacterized protein</fullName>
    </submittedName>
</protein>
<gene>
    <name evidence="2" type="ORF">COCSUDRAFT_59845</name>
</gene>
<comment type="caution">
    <text evidence="2">The sequence shown here is derived from an EMBL/GenBank/DDBJ whole genome shotgun (WGS) entry which is preliminary data.</text>
</comment>
<keyword evidence="3" id="KW-1185">Reference proteome</keyword>
<evidence type="ECO:0000313" key="3">
    <source>
        <dbReference type="Proteomes" id="UP000007264"/>
    </source>
</evidence>
<name>I0YKK3_COCSC</name>
<reference evidence="2 3" key="1">
    <citation type="journal article" date="2012" name="Genome Biol.">
        <title>The genome of the polar eukaryotic microalga coccomyxa subellipsoidea reveals traits of cold adaptation.</title>
        <authorList>
            <person name="Blanc G."/>
            <person name="Agarkova I."/>
            <person name="Grimwood J."/>
            <person name="Kuo A."/>
            <person name="Brueggeman A."/>
            <person name="Dunigan D."/>
            <person name="Gurnon J."/>
            <person name="Ladunga I."/>
            <person name="Lindquist E."/>
            <person name="Lucas S."/>
            <person name="Pangilinan J."/>
            <person name="Proschold T."/>
            <person name="Salamov A."/>
            <person name="Schmutz J."/>
            <person name="Weeks D."/>
            <person name="Yamada T."/>
            <person name="Claverie J.M."/>
            <person name="Grigoriev I."/>
            <person name="Van Etten J."/>
            <person name="Lomsadze A."/>
            <person name="Borodovsky M."/>
        </authorList>
    </citation>
    <scope>NUCLEOTIDE SEQUENCE [LARGE SCALE GENOMIC DNA]</scope>
    <source>
        <strain evidence="2 3">C-169</strain>
    </source>
</reference>
<feature type="transmembrane region" description="Helical" evidence="1">
    <location>
        <begin position="12"/>
        <end position="32"/>
    </location>
</feature>
<evidence type="ECO:0000313" key="2">
    <source>
        <dbReference type="EMBL" id="EIE18922.1"/>
    </source>
</evidence>
<sequence length="405" mass="46595">MVGQPKPKQFQHLAFAFVLGGLLTYLCTSLMGKAGSHLGFINTQASFLTRQTPPVPCKPVDEPRLPPGYGLSPLALGNLTGNAAATTDRLIVAVRHSEDPHHLEAYWSGKVHRFYRRDLHTLDIREGMTEDTSWLDIYLSEIPHVVYQVDDWDKTTGAEHRTLVNKGNEAMAYLQFIIDYWGRLPASIVFLHGHRGTWHVDDHVPILRRVRWGQVPYGNLRYRNGPHNRLRWKCGNETADPAFRKFDCNWVGNWIYPGSLKPRREKLITPMNKDEWIDSVELTEVWDQTFAEELGPMPHVIHGPCCAEFIVSRERIEAHPREFYVRLRDWIRDTELDRYRSGRVFEYMWAIIFGEPAVTEPIEECDLLRCTEEDRAAAAAPTAASARHYITTTNTKDDALRRTAH</sequence>
<proteinExistence type="predicted"/>
<keyword evidence="1" id="KW-0472">Membrane</keyword>
<dbReference type="Pfam" id="PF11913">
    <property type="entry name" value="DUF3431"/>
    <property type="match status" value="1"/>
</dbReference>
<dbReference type="PANTHER" id="PTHR37490:SF3">
    <property type="entry name" value="DUF3431 DOMAIN CONTAINING PROTEIN"/>
    <property type="match status" value="1"/>
</dbReference>
<evidence type="ECO:0000256" key="1">
    <source>
        <dbReference type="SAM" id="Phobius"/>
    </source>
</evidence>
<keyword evidence="1" id="KW-1133">Transmembrane helix</keyword>
<dbReference type="eggNOG" id="ENOG502SB7A">
    <property type="taxonomic scope" value="Eukaryota"/>
</dbReference>
<accession>I0YKK3</accession>
<dbReference type="AlphaFoldDB" id="I0YKK3"/>
<dbReference type="InterPro" id="IPR021838">
    <property type="entry name" value="DUF3431"/>
</dbReference>
<dbReference type="EMBL" id="AGSI01000021">
    <property type="protein sequence ID" value="EIE18922.1"/>
    <property type="molecule type" value="Genomic_DNA"/>
</dbReference>
<dbReference type="KEGG" id="csl:COCSUDRAFT_59845"/>
<dbReference type="OrthoDB" id="567907at2759"/>
<organism evidence="2 3">
    <name type="scientific">Coccomyxa subellipsoidea (strain C-169)</name>
    <name type="common">Green microalga</name>
    <dbReference type="NCBI Taxonomy" id="574566"/>
    <lineage>
        <taxon>Eukaryota</taxon>
        <taxon>Viridiplantae</taxon>
        <taxon>Chlorophyta</taxon>
        <taxon>core chlorophytes</taxon>
        <taxon>Trebouxiophyceae</taxon>
        <taxon>Trebouxiophyceae incertae sedis</taxon>
        <taxon>Coccomyxaceae</taxon>
        <taxon>Coccomyxa</taxon>
        <taxon>Coccomyxa subellipsoidea</taxon>
    </lineage>
</organism>
<dbReference type="PANTHER" id="PTHR37490">
    <property type="entry name" value="EXPRESSED PROTEIN"/>
    <property type="match status" value="1"/>
</dbReference>
<dbReference type="Proteomes" id="UP000007264">
    <property type="component" value="Unassembled WGS sequence"/>
</dbReference>
<dbReference type="GeneID" id="17036954"/>
<dbReference type="RefSeq" id="XP_005643466.1">
    <property type="nucleotide sequence ID" value="XM_005643409.1"/>
</dbReference>